<keyword evidence="7" id="KW-0325">Glycoprotein</keyword>
<evidence type="ECO:0000256" key="5">
    <source>
        <dbReference type="ARBA" id="ARBA00023136"/>
    </source>
</evidence>
<sequence length="542" mass="60409">FADSVNSVWLEKNLAKQRKALTFAAHNWTSGVRRCPRNKVLTIADLSYVATPGVFTKGVRRNVTWLVAANGGEWRRQLERCYVPLDALLLVAEALSAGQLVEITEVFSPRRGRPPTFAFFGRWTPATGLYTKRDDVTALYRRRTSLDGAQLAVITYHDPPSVTVTQNETHTTVGGYFGEVWNTLAKHLRFRTQWLVQEWPNPGYNRADGTWDGAAGALLKGEADVALVATTMRPYQGTPIAFSYPLYYSSRSDDIEGRPGVNSSYSASGAGRDRLFVRRMDSPRSSWGDFVAPFERRLWVAVALSVPALAAALAALYRLGRHFGTADATGPYDYSFYDSLLYVFGAFCQQAIITFAAYSAALISSLTVVSDDLPFSDIEGLLRDGTYTVGVLNRTETFHGLMSPPGNTNGGLFYLRNIFTREDALIIYYTVELHVLGILPYPIKGSNIPRSNLLLPLFRNHTFVYPLHKHPSVLVVPTRFIALEVKSSKVFKVLKTRENQVGRHAKTATWSNKEMVSLLMPKHVLIFLALLVNIEVSLYEGC</sequence>
<keyword evidence="5 8" id="KW-0472">Membrane</keyword>
<dbReference type="GO" id="GO:0005886">
    <property type="term" value="C:plasma membrane"/>
    <property type="evidence" value="ECO:0007669"/>
    <property type="project" value="UniProtKB-SubCell"/>
</dbReference>
<keyword evidence="4 8" id="KW-1133">Transmembrane helix</keyword>
<dbReference type="EMBL" id="KT279131">
    <property type="protein sequence ID" value="ALA15332.1"/>
    <property type="molecule type" value="mRNA"/>
</dbReference>
<dbReference type="PANTHER" id="PTHR42643:SF24">
    <property type="entry name" value="IONOTROPIC RECEPTOR 60A"/>
    <property type="match status" value="1"/>
</dbReference>
<protein>
    <submittedName>
        <fullName evidence="9">Ionotropic receptor 18</fullName>
    </submittedName>
</protein>
<keyword evidence="2" id="KW-1003">Cell membrane</keyword>
<evidence type="ECO:0000256" key="1">
    <source>
        <dbReference type="ARBA" id="ARBA00004651"/>
    </source>
</evidence>
<feature type="transmembrane region" description="Helical" evidence="8">
    <location>
        <begin position="298"/>
        <end position="319"/>
    </location>
</feature>
<comment type="subcellular location">
    <subcellularLocation>
        <location evidence="1">Cell membrane</location>
        <topology evidence="1">Multi-pass membrane protein</topology>
    </subcellularLocation>
</comment>
<reference evidence="9" key="2">
    <citation type="submission" date="2015-07" db="EMBL/GenBank/DDBJ databases">
        <authorList>
            <person name="Noorani M."/>
        </authorList>
    </citation>
    <scope>NUCLEOTIDE SEQUENCE</scope>
</reference>
<dbReference type="InterPro" id="IPR052192">
    <property type="entry name" value="Insect_Ionotropic_Sensory_Rcpt"/>
</dbReference>
<organism evidence="9">
    <name type="scientific">Locusta migratoria</name>
    <name type="common">Migratory locust</name>
    <dbReference type="NCBI Taxonomy" id="7004"/>
    <lineage>
        <taxon>Eukaryota</taxon>
        <taxon>Metazoa</taxon>
        <taxon>Ecdysozoa</taxon>
        <taxon>Arthropoda</taxon>
        <taxon>Hexapoda</taxon>
        <taxon>Insecta</taxon>
        <taxon>Pterygota</taxon>
        <taxon>Neoptera</taxon>
        <taxon>Polyneoptera</taxon>
        <taxon>Orthoptera</taxon>
        <taxon>Caelifera</taxon>
        <taxon>Acrididea</taxon>
        <taxon>Acridomorpha</taxon>
        <taxon>Acridoidea</taxon>
        <taxon>Acrididae</taxon>
        <taxon>Oedipodinae</taxon>
        <taxon>Locusta</taxon>
    </lineage>
</organism>
<dbReference type="Gene3D" id="3.40.190.10">
    <property type="entry name" value="Periplasmic binding protein-like II"/>
    <property type="match status" value="1"/>
</dbReference>
<accession>A0A0K2D6I8</accession>
<proteinExistence type="evidence at transcript level"/>
<evidence type="ECO:0000256" key="8">
    <source>
        <dbReference type="SAM" id="Phobius"/>
    </source>
</evidence>
<name>A0A0K2D6I8_LOCMI</name>
<evidence type="ECO:0000313" key="9">
    <source>
        <dbReference type="EMBL" id="ALA15332.1"/>
    </source>
</evidence>
<dbReference type="PANTHER" id="PTHR42643">
    <property type="entry name" value="IONOTROPIC RECEPTOR 20A-RELATED"/>
    <property type="match status" value="1"/>
</dbReference>
<keyword evidence="6 9" id="KW-0675">Receptor</keyword>
<evidence type="ECO:0000256" key="6">
    <source>
        <dbReference type="ARBA" id="ARBA00023170"/>
    </source>
</evidence>
<dbReference type="AlphaFoldDB" id="A0A0K2D6I8"/>
<feature type="transmembrane region" description="Helical" evidence="8">
    <location>
        <begin position="340"/>
        <end position="363"/>
    </location>
</feature>
<dbReference type="SUPFAM" id="SSF53850">
    <property type="entry name" value="Periplasmic binding protein-like II"/>
    <property type="match status" value="1"/>
</dbReference>
<reference evidence="9" key="1">
    <citation type="journal article" date="2015" name="Cell. Mol. Life Sci.">
        <title>Identification and functional analysis of olfactory receptor family reveal unusual characteristics of the olfactory system in the migratory locust.</title>
        <authorList>
            <person name="Wang Z."/>
            <person name="Yang P."/>
            <person name="Chen D."/>
            <person name="Jiang F."/>
            <person name="Li Y."/>
            <person name="Wang X."/>
            <person name="Kang L."/>
        </authorList>
    </citation>
    <scope>NUCLEOTIDE SEQUENCE</scope>
</reference>
<evidence type="ECO:0000256" key="3">
    <source>
        <dbReference type="ARBA" id="ARBA00022692"/>
    </source>
</evidence>
<evidence type="ECO:0000256" key="4">
    <source>
        <dbReference type="ARBA" id="ARBA00022989"/>
    </source>
</evidence>
<feature type="non-terminal residue" evidence="9">
    <location>
        <position position="1"/>
    </location>
</feature>
<dbReference type="Gene3D" id="1.10.287.70">
    <property type="match status" value="1"/>
</dbReference>
<evidence type="ECO:0000256" key="2">
    <source>
        <dbReference type="ARBA" id="ARBA00022475"/>
    </source>
</evidence>
<evidence type="ECO:0000256" key="7">
    <source>
        <dbReference type="ARBA" id="ARBA00023180"/>
    </source>
</evidence>
<gene>
    <name evidence="9" type="primary">IR18</name>
</gene>
<keyword evidence="3 8" id="KW-0812">Transmembrane</keyword>